<reference evidence="1 2" key="1">
    <citation type="submission" date="2019-01" db="EMBL/GenBank/DDBJ databases">
        <authorList>
            <consortium name="Pathogen Informatics"/>
        </authorList>
    </citation>
    <scope>NUCLEOTIDE SEQUENCE [LARGE SCALE GENOMIC DNA]</scope>
    <source>
        <strain evidence="1 2">NCTC10172</strain>
    </source>
</reference>
<gene>
    <name evidence="1" type="ORF">NCTC10172_01298</name>
</gene>
<dbReference type="AlphaFoldDB" id="A0A449BLB9"/>
<organism evidence="1 2">
    <name type="scientific">Acholeplasma hippikon</name>
    <dbReference type="NCBI Taxonomy" id="264636"/>
    <lineage>
        <taxon>Bacteria</taxon>
        <taxon>Bacillati</taxon>
        <taxon>Mycoplasmatota</taxon>
        <taxon>Mollicutes</taxon>
        <taxon>Acholeplasmatales</taxon>
        <taxon>Acholeplasmataceae</taxon>
        <taxon>Acholeplasma</taxon>
    </lineage>
</organism>
<accession>A0A449BLB9</accession>
<keyword evidence="2" id="KW-1185">Reference proteome</keyword>
<dbReference type="STRING" id="1408416.GCA_000702765_00169"/>
<dbReference type="Proteomes" id="UP000290909">
    <property type="component" value="Chromosome"/>
</dbReference>
<dbReference type="RefSeq" id="WP_035368301.1">
    <property type="nucleotide sequence ID" value="NZ_LR215050.1"/>
</dbReference>
<dbReference type="KEGG" id="ahk:NCTC10172_01298"/>
<sequence length="298" mass="34946">MYKVNNFKSNNLNETLKHALKTNALSIYNDNDELIIDLRNNILDVLYNNHLFKVDKANKRYVYLPIKYYPKSSKSIELEYHTGAYNYLYSKVGFNTLEAFINLDNATYTLSDNNTKYNGYVLFNHKTVDELDVGLTIRHVNDEVVVQPFYYYMGGLKEKVFYLDSIVLSKFEFLNEKTFKGTDNFKVFLTTTKDGWYFKIDVLNKDISYEKYIRIEENMHQKEGRFLVGSSLVPVSDTLWDPLCAASFKNVNFEEILLNSNTYLYPTSKAMEKGFSQGYPFASYKLTNHSFIFETQYE</sequence>
<name>A0A449BLB9_9MOLU</name>
<evidence type="ECO:0000313" key="2">
    <source>
        <dbReference type="Proteomes" id="UP000290909"/>
    </source>
</evidence>
<dbReference type="EMBL" id="LR215050">
    <property type="protein sequence ID" value="VEU83224.1"/>
    <property type="molecule type" value="Genomic_DNA"/>
</dbReference>
<evidence type="ECO:0000313" key="1">
    <source>
        <dbReference type="EMBL" id="VEU83224.1"/>
    </source>
</evidence>
<protein>
    <submittedName>
        <fullName evidence="1">Uncharacterized protein</fullName>
    </submittedName>
</protein>
<proteinExistence type="predicted"/>